<accession>A0ABD0MRJ8</accession>
<name>A0ABD0MRJ8_CIRMR</name>
<protein>
    <submittedName>
        <fullName evidence="1">Uncharacterized protein</fullName>
    </submittedName>
</protein>
<keyword evidence="2" id="KW-1185">Reference proteome</keyword>
<feature type="non-terminal residue" evidence="1">
    <location>
        <position position="1"/>
    </location>
</feature>
<reference evidence="1 2" key="1">
    <citation type="submission" date="2024-05" db="EMBL/GenBank/DDBJ databases">
        <title>Genome sequencing and assembly of Indian major carp, Cirrhinus mrigala (Hamilton, 1822).</title>
        <authorList>
            <person name="Mohindra V."/>
            <person name="Chowdhury L.M."/>
            <person name="Lal K."/>
            <person name="Jena J.K."/>
        </authorList>
    </citation>
    <scope>NUCLEOTIDE SEQUENCE [LARGE SCALE GENOMIC DNA]</scope>
    <source>
        <strain evidence="1">CM1030</strain>
        <tissue evidence="1">Blood</tissue>
    </source>
</reference>
<evidence type="ECO:0000313" key="1">
    <source>
        <dbReference type="EMBL" id="KAL0152669.1"/>
    </source>
</evidence>
<dbReference type="Proteomes" id="UP001529510">
    <property type="component" value="Unassembled WGS sequence"/>
</dbReference>
<comment type="caution">
    <text evidence="1">The sequence shown here is derived from an EMBL/GenBank/DDBJ whole genome shotgun (WGS) entry which is preliminary data.</text>
</comment>
<dbReference type="EMBL" id="JAMKFB020000189">
    <property type="protein sequence ID" value="KAL0152669.1"/>
    <property type="molecule type" value="Genomic_DNA"/>
</dbReference>
<feature type="non-terminal residue" evidence="1">
    <location>
        <position position="140"/>
    </location>
</feature>
<evidence type="ECO:0000313" key="2">
    <source>
        <dbReference type="Proteomes" id="UP001529510"/>
    </source>
</evidence>
<sequence>SLRSDSEETYCGKMDRLSLSFVLFTAANRVTLREEDMMVENISKIFQVSSQSLYLTDYANVVVFPRADGHFSSLELIRPQRPQRPHYGCFHTWVLFKRTKPRPPEVVQEVDQAKKEPVLFMFALSLFPREDSDPLLVHFS</sequence>
<dbReference type="AlphaFoldDB" id="A0ABD0MRJ8"/>
<gene>
    <name evidence="1" type="ORF">M9458_052392</name>
</gene>
<organism evidence="1 2">
    <name type="scientific">Cirrhinus mrigala</name>
    <name type="common">Mrigala</name>
    <dbReference type="NCBI Taxonomy" id="683832"/>
    <lineage>
        <taxon>Eukaryota</taxon>
        <taxon>Metazoa</taxon>
        <taxon>Chordata</taxon>
        <taxon>Craniata</taxon>
        <taxon>Vertebrata</taxon>
        <taxon>Euteleostomi</taxon>
        <taxon>Actinopterygii</taxon>
        <taxon>Neopterygii</taxon>
        <taxon>Teleostei</taxon>
        <taxon>Ostariophysi</taxon>
        <taxon>Cypriniformes</taxon>
        <taxon>Cyprinidae</taxon>
        <taxon>Labeoninae</taxon>
        <taxon>Labeonini</taxon>
        <taxon>Cirrhinus</taxon>
    </lineage>
</organism>
<proteinExistence type="predicted"/>